<dbReference type="EMBL" id="CP117466">
    <property type="protein sequence ID" value="WDA13439.1"/>
    <property type="molecule type" value="Genomic_DNA"/>
</dbReference>
<dbReference type="Proteomes" id="UP001216899">
    <property type="component" value="Chromosome"/>
</dbReference>
<proteinExistence type="predicted"/>
<evidence type="ECO:0000313" key="2">
    <source>
        <dbReference type="Proteomes" id="UP001216899"/>
    </source>
</evidence>
<organism evidence="1 2">
    <name type="scientific">Paracoccus marcusii</name>
    <dbReference type="NCBI Taxonomy" id="59779"/>
    <lineage>
        <taxon>Bacteria</taxon>
        <taxon>Pseudomonadati</taxon>
        <taxon>Pseudomonadota</taxon>
        <taxon>Alphaproteobacteria</taxon>
        <taxon>Rhodobacterales</taxon>
        <taxon>Paracoccaceae</taxon>
        <taxon>Paracoccus</taxon>
    </lineage>
</organism>
<sequence>MAKELVAHALTDFREPKRHWPEGDLKAARLDVLDWMFRTHLTGGDHMIPIDEFMFLIDLIELRANRVISIARLSARNANLVSPNSIQAASTAASLAKMQVAEEKSKRTLSLIAMIRKHYDGSDDKTSGNVVQLCYQKDPD</sequence>
<gene>
    <name evidence="1" type="ORF">PRL19_04080</name>
</gene>
<keyword evidence="2" id="KW-1185">Reference proteome</keyword>
<protein>
    <submittedName>
        <fullName evidence="1">Uncharacterized protein</fullName>
    </submittedName>
</protein>
<reference evidence="1 2" key="1">
    <citation type="submission" date="2023-02" db="EMBL/GenBank/DDBJ databases">
        <title>Whole genome sequenc of Paracoccus marcusii MBLB0836.</title>
        <authorList>
            <person name="Seo M.-J."/>
            <person name="Cho E.-S."/>
            <person name="Hwang C.Y."/>
        </authorList>
    </citation>
    <scope>NUCLEOTIDE SEQUENCE [LARGE SCALE GENOMIC DNA]</scope>
    <source>
        <strain evidence="1 2">MBLB0836</strain>
    </source>
</reference>
<name>A0ABY7UU82_9RHOB</name>
<dbReference type="RefSeq" id="WP_273743964.1">
    <property type="nucleotide sequence ID" value="NZ_CP117466.1"/>
</dbReference>
<evidence type="ECO:0000313" key="1">
    <source>
        <dbReference type="EMBL" id="WDA13439.1"/>
    </source>
</evidence>
<accession>A0ABY7UU82</accession>